<feature type="chain" id="PRO_5015774332" evidence="7">
    <location>
        <begin position="24"/>
        <end position="339"/>
    </location>
</feature>
<evidence type="ECO:0000256" key="3">
    <source>
        <dbReference type="ARBA" id="ARBA00022692"/>
    </source>
</evidence>
<protein>
    <submittedName>
        <fullName evidence="8">Branched-chain amino acid ABC transporter permease</fullName>
    </submittedName>
</protein>
<comment type="subcellular location">
    <subcellularLocation>
        <location evidence="1">Cell membrane</location>
        <topology evidence="1">Multi-pass membrane protein</topology>
    </subcellularLocation>
</comment>
<evidence type="ECO:0000313" key="9">
    <source>
        <dbReference type="Proteomes" id="UP000239772"/>
    </source>
</evidence>
<dbReference type="Proteomes" id="UP000239772">
    <property type="component" value="Unassembled WGS sequence"/>
</dbReference>
<dbReference type="InterPro" id="IPR043428">
    <property type="entry name" value="LivM-like"/>
</dbReference>
<evidence type="ECO:0000256" key="7">
    <source>
        <dbReference type="SAM" id="SignalP"/>
    </source>
</evidence>
<keyword evidence="7" id="KW-0732">Signal</keyword>
<feature type="transmembrane region" description="Helical" evidence="6">
    <location>
        <begin position="286"/>
        <end position="307"/>
    </location>
</feature>
<reference evidence="9" key="1">
    <citation type="submission" date="2018-03" db="EMBL/GenBank/DDBJ databases">
        <authorList>
            <person name="Sun L."/>
            <person name="Liu H."/>
            <person name="Chen W."/>
            <person name="Huang K."/>
            <person name="Liu W."/>
            <person name="Gao X."/>
        </authorList>
    </citation>
    <scope>NUCLEOTIDE SEQUENCE [LARGE SCALE GENOMIC DNA]</scope>
    <source>
        <strain evidence="9">SH9</strain>
    </source>
</reference>
<dbReference type="InterPro" id="IPR001851">
    <property type="entry name" value="ABC_transp_permease"/>
</dbReference>
<feature type="transmembrane region" description="Helical" evidence="6">
    <location>
        <begin position="211"/>
        <end position="229"/>
    </location>
</feature>
<organism evidence="8 9">
    <name type="scientific">Alsobacter soli</name>
    <dbReference type="NCBI Taxonomy" id="2109933"/>
    <lineage>
        <taxon>Bacteria</taxon>
        <taxon>Pseudomonadati</taxon>
        <taxon>Pseudomonadota</taxon>
        <taxon>Alphaproteobacteria</taxon>
        <taxon>Hyphomicrobiales</taxon>
        <taxon>Alsobacteraceae</taxon>
        <taxon>Alsobacter</taxon>
    </lineage>
</organism>
<dbReference type="EMBL" id="PVZS01000035">
    <property type="protein sequence ID" value="PSC02915.1"/>
    <property type="molecule type" value="Genomic_DNA"/>
</dbReference>
<comment type="caution">
    <text evidence="8">The sequence shown here is derived from an EMBL/GenBank/DDBJ whole genome shotgun (WGS) entry which is preliminary data.</text>
</comment>
<proteinExistence type="predicted"/>
<evidence type="ECO:0000256" key="6">
    <source>
        <dbReference type="SAM" id="Phobius"/>
    </source>
</evidence>
<dbReference type="PANTHER" id="PTHR30482:SF17">
    <property type="entry name" value="ABC TRANSPORTER ATP-BINDING PROTEIN"/>
    <property type="match status" value="1"/>
</dbReference>
<keyword evidence="5 6" id="KW-0472">Membrane</keyword>
<dbReference type="CDD" id="cd06581">
    <property type="entry name" value="TM_PBP1_LivM_like"/>
    <property type="match status" value="1"/>
</dbReference>
<evidence type="ECO:0000256" key="5">
    <source>
        <dbReference type="ARBA" id="ARBA00023136"/>
    </source>
</evidence>
<accession>A0A2T1HMM1</accession>
<dbReference type="OrthoDB" id="9804361at2"/>
<keyword evidence="3 6" id="KW-0812">Transmembrane</keyword>
<evidence type="ECO:0000256" key="2">
    <source>
        <dbReference type="ARBA" id="ARBA00022475"/>
    </source>
</evidence>
<evidence type="ECO:0000313" key="8">
    <source>
        <dbReference type="EMBL" id="PSC02915.1"/>
    </source>
</evidence>
<feature type="transmembrane region" description="Helical" evidence="6">
    <location>
        <begin position="250"/>
        <end position="274"/>
    </location>
</feature>
<feature type="transmembrane region" description="Helical" evidence="6">
    <location>
        <begin position="81"/>
        <end position="104"/>
    </location>
</feature>
<feature type="transmembrane region" description="Helical" evidence="6">
    <location>
        <begin position="162"/>
        <end position="181"/>
    </location>
</feature>
<dbReference type="GO" id="GO:0005886">
    <property type="term" value="C:plasma membrane"/>
    <property type="evidence" value="ECO:0007669"/>
    <property type="project" value="UniProtKB-SubCell"/>
</dbReference>
<evidence type="ECO:0000256" key="4">
    <source>
        <dbReference type="ARBA" id="ARBA00022989"/>
    </source>
</evidence>
<dbReference type="RefSeq" id="WP_106339948.1">
    <property type="nucleotide sequence ID" value="NZ_PVZS01000035.1"/>
</dbReference>
<feature type="transmembrane region" description="Helical" evidence="6">
    <location>
        <begin position="47"/>
        <end position="69"/>
    </location>
</feature>
<keyword evidence="2" id="KW-1003">Cell membrane</keyword>
<dbReference type="GO" id="GO:0015658">
    <property type="term" value="F:branched-chain amino acid transmembrane transporter activity"/>
    <property type="evidence" value="ECO:0007669"/>
    <property type="project" value="InterPro"/>
</dbReference>
<gene>
    <name evidence="8" type="ORF">SLNSH_21780</name>
</gene>
<keyword evidence="4 6" id="KW-1133">Transmembrane helix</keyword>
<keyword evidence="9" id="KW-1185">Reference proteome</keyword>
<name>A0A2T1HMM1_9HYPH</name>
<dbReference type="PANTHER" id="PTHR30482">
    <property type="entry name" value="HIGH-AFFINITY BRANCHED-CHAIN AMINO ACID TRANSPORT SYSTEM PERMEASE"/>
    <property type="match status" value="1"/>
</dbReference>
<feature type="transmembrane region" description="Helical" evidence="6">
    <location>
        <begin position="110"/>
        <end position="129"/>
    </location>
</feature>
<feature type="signal peptide" evidence="7">
    <location>
        <begin position="1"/>
        <end position="23"/>
    </location>
</feature>
<evidence type="ECO:0000256" key="1">
    <source>
        <dbReference type="ARBA" id="ARBA00004651"/>
    </source>
</evidence>
<dbReference type="Pfam" id="PF02653">
    <property type="entry name" value="BPD_transp_2"/>
    <property type="match status" value="1"/>
</dbReference>
<dbReference type="AlphaFoldDB" id="A0A2T1HMM1"/>
<sequence>MKPIHFLAIAAALVVLASLPVWANQGVTFIVGLALVEAVFALSWNLLFGFTGMASFGHAAFFAIGGYLCGAGLRYATGVPFLALLGGAGALGALTAFLVGLVALRRSSGIHFAILTLALSEVLRVLIAYSTALGREDGLSAIPRPAVNLGVARLDLTSGQSYYWFLLVASALLAWVLWLVAKGPLGRVLQTIRQDPERAAFMGVDVWRYRLGAFTLSGAVAAVSGALYAPWAQIITPDSAHWIHSTQPMLASLLGGAQSFWGPVIGTILFTAINYATRTLIGLSEIVIGVVLLVIVLSAPSGVMGLLRRFESRRNRPAAAAGGGARVRAATVPTPAGEA</sequence>